<dbReference type="InterPro" id="IPR046528">
    <property type="entry name" value="DUF6593"/>
</dbReference>
<dbReference type="AlphaFoldDB" id="A0A9P3UHW5"/>
<dbReference type="Pfam" id="PF20236">
    <property type="entry name" value="DUF6593"/>
    <property type="match status" value="1"/>
</dbReference>
<proteinExistence type="predicted"/>
<protein>
    <recommendedName>
        <fullName evidence="2">DUF6593 domain-containing protein</fullName>
    </recommendedName>
</protein>
<evidence type="ECO:0000313" key="3">
    <source>
        <dbReference type="EMBL" id="GLB33623.1"/>
    </source>
</evidence>
<accession>A0A9P3UHW5</accession>
<feature type="domain" description="DUF6593" evidence="2">
    <location>
        <begin position="127"/>
        <end position="246"/>
    </location>
</feature>
<organism evidence="3 4">
    <name type="scientific">Lyophyllum shimeji</name>
    <name type="common">Hon-shimeji</name>
    <name type="synonym">Tricholoma shimeji</name>
    <dbReference type="NCBI Taxonomy" id="47721"/>
    <lineage>
        <taxon>Eukaryota</taxon>
        <taxon>Fungi</taxon>
        <taxon>Dikarya</taxon>
        <taxon>Basidiomycota</taxon>
        <taxon>Agaricomycotina</taxon>
        <taxon>Agaricomycetes</taxon>
        <taxon>Agaricomycetidae</taxon>
        <taxon>Agaricales</taxon>
        <taxon>Tricholomatineae</taxon>
        <taxon>Lyophyllaceae</taxon>
        <taxon>Lyophyllum</taxon>
    </lineage>
</organism>
<dbReference type="EMBL" id="BRPK01000001">
    <property type="protein sequence ID" value="GLB33623.1"/>
    <property type="molecule type" value="Genomic_DNA"/>
</dbReference>
<keyword evidence="4" id="KW-1185">Reference proteome</keyword>
<evidence type="ECO:0000259" key="2">
    <source>
        <dbReference type="Pfam" id="PF20236"/>
    </source>
</evidence>
<gene>
    <name evidence="3" type="ORF">LshimejAT787_0105070</name>
</gene>
<name>A0A9P3UHW5_LYOSH</name>
<dbReference type="OrthoDB" id="3332782at2759"/>
<feature type="compositionally biased region" description="Polar residues" evidence="1">
    <location>
        <begin position="101"/>
        <end position="113"/>
    </location>
</feature>
<reference evidence="3" key="1">
    <citation type="submission" date="2022-07" db="EMBL/GenBank/DDBJ databases">
        <title>The genome of Lyophyllum shimeji provides insight into the initial evolution of ectomycorrhizal fungal genome.</title>
        <authorList>
            <person name="Kobayashi Y."/>
            <person name="Shibata T."/>
            <person name="Hirakawa H."/>
            <person name="Shigenobu S."/>
            <person name="Nishiyama T."/>
            <person name="Yamada A."/>
            <person name="Hasebe M."/>
            <person name="Kawaguchi M."/>
        </authorList>
    </citation>
    <scope>NUCLEOTIDE SEQUENCE</scope>
    <source>
        <strain evidence="3">AT787</strain>
    </source>
</reference>
<evidence type="ECO:0000256" key="1">
    <source>
        <dbReference type="SAM" id="MobiDB-lite"/>
    </source>
</evidence>
<comment type="caution">
    <text evidence="3">The sequence shown here is derived from an EMBL/GenBank/DDBJ whole genome shotgun (WGS) entry which is preliminary data.</text>
</comment>
<feature type="region of interest" description="Disordered" evidence="1">
    <location>
        <begin position="78"/>
        <end position="113"/>
    </location>
</feature>
<dbReference type="Proteomes" id="UP001063166">
    <property type="component" value="Unassembled WGS sequence"/>
</dbReference>
<evidence type="ECO:0000313" key="4">
    <source>
        <dbReference type="Proteomes" id="UP001063166"/>
    </source>
</evidence>
<sequence>MENPVFVFFRTLQSLTKHRAFRPFCSWPYVVTLASTFTAKKFAPLTTAQHEPSFSIDTFLSLSAFIFLPDVHVPDRFKDHQSRKKSNTSLQFSKSVRDTHTTSPALPSNSPIMSTASNDVLSWTNQDPRESQLFNSWGVLYRFQTTISPSGQSVTTLWRAIRPNKEDRVAKLEWSTNGGLGRVIIGKNTLPMADLVIPDPHHVGVRFFSGPDGQQYRWRPSATNHDILLQDTTGAVVAFYRPTRPTRYQIGDVYGELHFIRSAGTGTVMHPPIMDTVTVTAMLYRFCAQWNL</sequence>